<evidence type="ECO:0000313" key="2">
    <source>
        <dbReference type="EMBL" id="PIC17677.1"/>
    </source>
</evidence>
<reference evidence="3" key="1">
    <citation type="submission" date="2017-10" db="EMBL/GenBank/DDBJ databases">
        <title>Rapid genome shrinkage in a self-fertile nematode reveals novel sperm competition proteins.</title>
        <authorList>
            <person name="Yin D."/>
            <person name="Schwarz E.M."/>
            <person name="Thomas C.G."/>
            <person name="Felde R.L."/>
            <person name="Korf I.F."/>
            <person name="Cutter A.D."/>
            <person name="Schartner C.M."/>
            <person name="Ralston E.J."/>
            <person name="Meyer B.J."/>
            <person name="Haag E.S."/>
        </authorList>
    </citation>
    <scope>NUCLEOTIDE SEQUENCE [LARGE SCALE GENOMIC DNA]</scope>
    <source>
        <strain evidence="3">JU1422</strain>
    </source>
</reference>
<dbReference type="EMBL" id="PDUG01000006">
    <property type="protein sequence ID" value="PIC17677.1"/>
    <property type="molecule type" value="Genomic_DNA"/>
</dbReference>
<feature type="compositionally biased region" description="Basic and acidic residues" evidence="1">
    <location>
        <begin position="330"/>
        <end position="340"/>
    </location>
</feature>
<sequence length="546" mass="62156">METEKVQKRFTRSQKETEEEPINELQFVYYRNNKKETRTYKPFSEADLEAKIRKPEENQEEEGDQEELIVSIGYPHQTEDNVEELVKACPHVSHEQALSFLQKYDLEKSIELAKNYRPPNLAAILLGKNFGSEPFTILEDKEAGSQLKNQFKSVISPAEITKECLRQQSRRPVHFNRLVVDVAPKLRAPVTKSEASRKKEREEEVPAAVQTVKTPEEKENKSSSNGIKKREEPMKSKNGLRTAAIKNSETRKNGHFGDSQCETDEEEEKISLKNRLRSSMTTVKKESSESDTEEEEDMPPAQKRNYSNAVVRKQNNVESSEDSSGDGTAAEDHAVETEHLRRNRRARRMYSPSPVRFSTGRKEKKKSTDSDGEKKQESSGAQRLRGRPPWTRVNNSKYVKSDSESSSDEEFEKSRDSDDEGKMRPSGSRRLRGRPLSTHMKKAKYADPDSETSDNEDEVAPTTKAQRKVAQSESQVKVPRGRPAKKSAAAGTGSSKKLRESSQESRLSSKRTLRKRNMQRPSASEPSRKKRCGKESDSDSEFSVEF</sequence>
<feature type="compositionally biased region" description="Basic residues" evidence="1">
    <location>
        <begin position="508"/>
        <end position="518"/>
    </location>
</feature>
<evidence type="ECO:0000256" key="1">
    <source>
        <dbReference type="SAM" id="MobiDB-lite"/>
    </source>
</evidence>
<feature type="region of interest" description="Disordered" evidence="1">
    <location>
        <begin position="1"/>
        <end position="21"/>
    </location>
</feature>
<dbReference type="OrthoDB" id="10505222at2759"/>
<feature type="compositionally biased region" description="Basic residues" evidence="1">
    <location>
        <begin position="427"/>
        <end position="443"/>
    </location>
</feature>
<evidence type="ECO:0000313" key="3">
    <source>
        <dbReference type="Proteomes" id="UP000230233"/>
    </source>
</evidence>
<dbReference type="AlphaFoldDB" id="A0A2G5SRM2"/>
<feature type="compositionally biased region" description="Acidic residues" evidence="1">
    <location>
        <begin position="289"/>
        <end position="298"/>
    </location>
</feature>
<dbReference type="Proteomes" id="UP000230233">
    <property type="component" value="Chromosome X"/>
</dbReference>
<proteinExistence type="predicted"/>
<protein>
    <submittedName>
        <fullName evidence="2">Uncharacterized protein</fullName>
    </submittedName>
</protein>
<feature type="compositionally biased region" description="Polar residues" evidence="1">
    <location>
        <begin position="304"/>
        <end position="318"/>
    </location>
</feature>
<keyword evidence="3" id="KW-1185">Reference proteome</keyword>
<feature type="compositionally biased region" description="Basic and acidic residues" evidence="1">
    <location>
        <begin position="194"/>
        <end position="204"/>
    </location>
</feature>
<organism evidence="2 3">
    <name type="scientific">Caenorhabditis nigoni</name>
    <dbReference type="NCBI Taxonomy" id="1611254"/>
    <lineage>
        <taxon>Eukaryota</taxon>
        <taxon>Metazoa</taxon>
        <taxon>Ecdysozoa</taxon>
        <taxon>Nematoda</taxon>
        <taxon>Chromadorea</taxon>
        <taxon>Rhabditida</taxon>
        <taxon>Rhabditina</taxon>
        <taxon>Rhabditomorpha</taxon>
        <taxon>Rhabditoidea</taxon>
        <taxon>Rhabditidae</taxon>
        <taxon>Peloderinae</taxon>
        <taxon>Caenorhabditis</taxon>
    </lineage>
</organism>
<feature type="compositionally biased region" description="Basic and acidic residues" evidence="1">
    <location>
        <begin position="412"/>
        <end position="423"/>
    </location>
</feature>
<accession>A0A2G5SRM2</accession>
<gene>
    <name evidence="2" type="primary">Cnig_chr_X.g23839</name>
    <name evidence="2" type="ORF">B9Z55_023839</name>
</gene>
<feature type="compositionally biased region" description="Basic and acidic residues" evidence="1">
    <location>
        <begin position="366"/>
        <end position="377"/>
    </location>
</feature>
<feature type="compositionally biased region" description="Low complexity" evidence="1">
    <location>
        <begin position="486"/>
        <end position="495"/>
    </location>
</feature>
<feature type="compositionally biased region" description="Acidic residues" evidence="1">
    <location>
        <begin position="448"/>
        <end position="459"/>
    </location>
</feature>
<comment type="caution">
    <text evidence="2">The sequence shown here is derived from an EMBL/GenBank/DDBJ whole genome shotgun (WGS) entry which is preliminary data.</text>
</comment>
<name>A0A2G5SRM2_9PELO</name>
<feature type="region of interest" description="Disordered" evidence="1">
    <location>
        <begin position="189"/>
        <end position="546"/>
    </location>
</feature>